<organism evidence="1 2">
    <name type="scientific">Rhizobium leguminosarum</name>
    <dbReference type="NCBI Taxonomy" id="384"/>
    <lineage>
        <taxon>Bacteria</taxon>
        <taxon>Pseudomonadati</taxon>
        <taxon>Pseudomonadota</taxon>
        <taxon>Alphaproteobacteria</taxon>
        <taxon>Hyphomicrobiales</taxon>
        <taxon>Rhizobiaceae</taxon>
        <taxon>Rhizobium/Agrobacterium group</taxon>
        <taxon>Rhizobium</taxon>
    </lineage>
</organism>
<proteinExistence type="predicted"/>
<comment type="caution">
    <text evidence="1">The sequence shown here is derived from an EMBL/GenBank/DDBJ whole genome shotgun (WGS) entry which is preliminary data.</text>
</comment>
<accession>A0A6P0BIG7</accession>
<dbReference type="AlphaFoldDB" id="A0A6P0BIG7"/>
<evidence type="ECO:0000313" key="1">
    <source>
        <dbReference type="EMBL" id="NEI38966.1"/>
    </source>
</evidence>
<evidence type="ECO:0000313" key="2">
    <source>
        <dbReference type="Proteomes" id="UP000471560"/>
    </source>
</evidence>
<reference evidence="1 2" key="1">
    <citation type="submission" date="2019-12" db="EMBL/GenBank/DDBJ databases">
        <title>Rhizobium genotypes associated with high levels of biological nitrogen fixation by grain legumes in a temperate-maritime cropping system.</title>
        <authorList>
            <person name="Maluk M."/>
            <person name="Francesc Ferrando Molina F."/>
            <person name="Lopez Del Egido L."/>
            <person name="Lafos M."/>
            <person name="Langarica-Fuentes A."/>
            <person name="Gebre Yohannes G."/>
            <person name="Young M.W."/>
            <person name="Martin P."/>
            <person name="Gantlett R."/>
            <person name="Kenicer G."/>
            <person name="Hawes C."/>
            <person name="Begg G.S."/>
            <person name="Quilliam R.S."/>
            <person name="Squire G.R."/>
            <person name="Poole P.S."/>
            <person name="Young P.W."/>
            <person name="Iannetta P.M."/>
            <person name="James E.K."/>
        </authorList>
    </citation>
    <scope>NUCLEOTIDE SEQUENCE [LARGE SCALE GENOMIC DNA]</scope>
    <source>
        <strain evidence="1 2">JHI1096</strain>
    </source>
</reference>
<protein>
    <submittedName>
        <fullName evidence="1">Uncharacterized protein</fullName>
    </submittedName>
</protein>
<sequence length="78" mass="8901">MSEELRRSYLISPKSPERARDLTEAVNRIGRKFPDVKIVKISEKESLAVLAIPDRLLPSVKSALADEYFVEQNRPLGY</sequence>
<dbReference type="Proteomes" id="UP000471560">
    <property type="component" value="Unassembled WGS sequence"/>
</dbReference>
<dbReference type="EMBL" id="WUEZ01000076">
    <property type="protein sequence ID" value="NEI38966.1"/>
    <property type="molecule type" value="Genomic_DNA"/>
</dbReference>
<dbReference type="RefSeq" id="WP_164579394.1">
    <property type="nucleotide sequence ID" value="NZ_WUEZ01000076.1"/>
</dbReference>
<gene>
    <name evidence="1" type="ORF">GR204_34405</name>
</gene>
<name>A0A6P0BIG7_RHILE</name>